<sequence>MAIFLTFITAKRSLLKPLTIRKHFESVLNVMFNLNHIWYEEHKHFGIQFIIRVPKNEKTAEATVYARITVNGRRSEVSLKKKIDPKFWDEAKGRAKGKRDESASLNNYIERIRSIIADGYHNLIQERKPINVDSLKRCLLVRMKMP</sequence>
<dbReference type="RefSeq" id="WP_341696123.1">
    <property type="nucleotide sequence ID" value="NZ_JBBYHR010000003.1"/>
</dbReference>
<keyword evidence="2" id="KW-0238">DNA-binding</keyword>
<dbReference type="EMBL" id="JBBYHR010000003">
    <property type="protein sequence ID" value="MEL1243805.1"/>
    <property type="molecule type" value="Genomic_DNA"/>
</dbReference>
<protein>
    <submittedName>
        <fullName evidence="2">Arm DNA-binding domain-containing protein</fullName>
    </submittedName>
</protein>
<organism evidence="2 3">
    <name type="scientific">Flavobacterium arundinis</name>
    <dbReference type="NCBI Taxonomy" id="3139143"/>
    <lineage>
        <taxon>Bacteria</taxon>
        <taxon>Pseudomonadati</taxon>
        <taxon>Bacteroidota</taxon>
        <taxon>Flavobacteriia</taxon>
        <taxon>Flavobacteriales</taxon>
        <taxon>Flavobacteriaceae</taxon>
        <taxon>Flavobacterium</taxon>
    </lineage>
</organism>
<keyword evidence="3" id="KW-1185">Reference proteome</keyword>
<accession>A0ABU9HV74</accession>
<evidence type="ECO:0000313" key="2">
    <source>
        <dbReference type="EMBL" id="MEL1243805.1"/>
    </source>
</evidence>
<dbReference type="Proteomes" id="UP001464555">
    <property type="component" value="Unassembled WGS sequence"/>
</dbReference>
<dbReference type="InterPro" id="IPR035386">
    <property type="entry name" value="Arm-DNA-bind_5"/>
</dbReference>
<evidence type="ECO:0000259" key="1">
    <source>
        <dbReference type="Pfam" id="PF17293"/>
    </source>
</evidence>
<dbReference type="Pfam" id="PF17293">
    <property type="entry name" value="Arm-DNA-bind_5"/>
    <property type="match status" value="1"/>
</dbReference>
<name>A0ABU9HV74_9FLAO</name>
<reference evidence="2 3" key="1">
    <citation type="submission" date="2024-04" db="EMBL/GenBank/DDBJ databases">
        <title>Flavobacterium sp. DGU11 16S ribosomal RNA gene Genome sequencing and assembly.</title>
        <authorList>
            <person name="Park S."/>
        </authorList>
    </citation>
    <scope>NUCLEOTIDE SEQUENCE [LARGE SCALE GENOMIC DNA]</scope>
    <source>
        <strain evidence="2 3">DGU11</strain>
    </source>
</reference>
<proteinExistence type="predicted"/>
<feature type="domain" description="Arm DNA-binding" evidence="1">
    <location>
        <begin position="50"/>
        <end position="136"/>
    </location>
</feature>
<gene>
    <name evidence="2" type="ORF">AAEO56_05985</name>
</gene>
<dbReference type="GO" id="GO:0003677">
    <property type="term" value="F:DNA binding"/>
    <property type="evidence" value="ECO:0007669"/>
    <property type="project" value="UniProtKB-KW"/>
</dbReference>
<comment type="caution">
    <text evidence="2">The sequence shown here is derived from an EMBL/GenBank/DDBJ whole genome shotgun (WGS) entry which is preliminary data.</text>
</comment>
<evidence type="ECO:0000313" key="3">
    <source>
        <dbReference type="Proteomes" id="UP001464555"/>
    </source>
</evidence>